<reference evidence="1 2" key="1">
    <citation type="submission" date="2020-07" db="EMBL/GenBank/DDBJ databases">
        <title>Sequencing the genomes of 1000 actinobacteria strains.</title>
        <authorList>
            <person name="Klenk H.-P."/>
        </authorList>
    </citation>
    <scope>NUCLEOTIDE SEQUENCE [LARGE SCALE GENOMIC DNA]</scope>
    <source>
        <strain evidence="1 2">DSM 24662</strain>
    </source>
</reference>
<organism evidence="1 2">
    <name type="scientific">Microbacterium immunditiarum</name>
    <dbReference type="NCBI Taxonomy" id="337480"/>
    <lineage>
        <taxon>Bacteria</taxon>
        <taxon>Bacillati</taxon>
        <taxon>Actinomycetota</taxon>
        <taxon>Actinomycetes</taxon>
        <taxon>Micrococcales</taxon>
        <taxon>Microbacteriaceae</taxon>
        <taxon>Microbacterium</taxon>
    </lineage>
</organism>
<dbReference type="AlphaFoldDB" id="A0A7Y9GPG6"/>
<dbReference type="EMBL" id="JACCBV010000001">
    <property type="protein sequence ID" value="NYE20112.1"/>
    <property type="molecule type" value="Genomic_DNA"/>
</dbReference>
<evidence type="ECO:0000313" key="1">
    <source>
        <dbReference type="EMBL" id="NYE20112.1"/>
    </source>
</evidence>
<protein>
    <submittedName>
        <fullName evidence="1">Uncharacterized protein</fullName>
    </submittedName>
</protein>
<comment type="caution">
    <text evidence="1">The sequence shown here is derived from an EMBL/GenBank/DDBJ whole genome shotgun (WGS) entry which is preliminary data.</text>
</comment>
<proteinExistence type="predicted"/>
<gene>
    <name evidence="1" type="ORF">BJ991_002140</name>
</gene>
<evidence type="ECO:0000313" key="2">
    <source>
        <dbReference type="Proteomes" id="UP000576969"/>
    </source>
</evidence>
<keyword evidence="2" id="KW-1185">Reference proteome</keyword>
<dbReference type="RefSeq" id="WP_179489830.1">
    <property type="nucleotide sequence ID" value="NZ_JACCBV010000001.1"/>
</dbReference>
<accession>A0A7Y9GPG6</accession>
<name>A0A7Y9GPG6_9MICO</name>
<sequence>MNDTLARVRPPDTDALLSTSLPDVARLSPLDRLELRVGLWLLLRSARRNHSARDTDARALLLDQSRARTDREHDALRKHAVLSVRS</sequence>
<dbReference type="Proteomes" id="UP000576969">
    <property type="component" value="Unassembled WGS sequence"/>
</dbReference>